<proteinExistence type="predicted"/>
<gene>
    <name evidence="2" type="ORF">HNR73_007227</name>
</gene>
<dbReference type="AlphaFoldDB" id="A0A841FX58"/>
<dbReference type="RefSeq" id="WP_184792426.1">
    <property type="nucleotide sequence ID" value="NZ_BONT01000077.1"/>
</dbReference>
<sequence>MSLLAASGSTRAWRRLRAFILDRDGWTCLVPGADGRVCGRYARTVDHIIPRAHGGTDDPANLRAACSTCNTKSGALVRRPGALVVVVGPPCGGKTTRARDLAGQGDAIVDYDDLVECFGGERYGRDRLPMRLAGVARAAVVRSLLATPPTGGTVYIVHTAPGRGQVAAYVRAGAVFELVDPGRDECLRRAADERPREWARYVADWYTNPPRLPTDAPTAPSSRW</sequence>
<protein>
    <recommendedName>
        <fullName evidence="1">HNH nuclease domain-containing protein</fullName>
    </recommendedName>
</protein>
<dbReference type="Proteomes" id="UP000548476">
    <property type="component" value="Unassembled WGS sequence"/>
</dbReference>
<keyword evidence="3" id="KW-1185">Reference proteome</keyword>
<organism evidence="2 3">
    <name type="scientific">Phytomonospora endophytica</name>
    <dbReference type="NCBI Taxonomy" id="714109"/>
    <lineage>
        <taxon>Bacteria</taxon>
        <taxon>Bacillati</taxon>
        <taxon>Actinomycetota</taxon>
        <taxon>Actinomycetes</taxon>
        <taxon>Micromonosporales</taxon>
        <taxon>Micromonosporaceae</taxon>
        <taxon>Phytomonospora</taxon>
    </lineage>
</organism>
<dbReference type="GO" id="GO:0004519">
    <property type="term" value="F:endonuclease activity"/>
    <property type="evidence" value="ECO:0007669"/>
    <property type="project" value="InterPro"/>
</dbReference>
<evidence type="ECO:0000259" key="1">
    <source>
        <dbReference type="SMART" id="SM00507"/>
    </source>
</evidence>
<accession>A0A841FX58</accession>
<dbReference type="InterPro" id="IPR003615">
    <property type="entry name" value="HNH_nuc"/>
</dbReference>
<dbReference type="Pfam" id="PF01844">
    <property type="entry name" value="HNH"/>
    <property type="match status" value="1"/>
</dbReference>
<dbReference type="InterPro" id="IPR027417">
    <property type="entry name" value="P-loop_NTPase"/>
</dbReference>
<dbReference type="EMBL" id="JACHGT010000021">
    <property type="protein sequence ID" value="MBB6039333.1"/>
    <property type="molecule type" value="Genomic_DNA"/>
</dbReference>
<evidence type="ECO:0000313" key="2">
    <source>
        <dbReference type="EMBL" id="MBB6039333.1"/>
    </source>
</evidence>
<dbReference type="SMART" id="SM00507">
    <property type="entry name" value="HNHc"/>
    <property type="match status" value="1"/>
</dbReference>
<dbReference type="InterPro" id="IPR002711">
    <property type="entry name" value="HNH"/>
</dbReference>
<dbReference type="GO" id="GO:0003676">
    <property type="term" value="F:nucleic acid binding"/>
    <property type="evidence" value="ECO:0007669"/>
    <property type="project" value="InterPro"/>
</dbReference>
<dbReference type="Gene3D" id="3.40.50.300">
    <property type="entry name" value="P-loop containing nucleotide triphosphate hydrolases"/>
    <property type="match status" value="1"/>
</dbReference>
<comment type="caution">
    <text evidence="2">The sequence shown here is derived from an EMBL/GenBank/DDBJ whole genome shotgun (WGS) entry which is preliminary data.</text>
</comment>
<dbReference type="Gene3D" id="1.10.30.50">
    <property type="match status" value="1"/>
</dbReference>
<name>A0A841FX58_9ACTN</name>
<dbReference type="GO" id="GO:0008270">
    <property type="term" value="F:zinc ion binding"/>
    <property type="evidence" value="ECO:0007669"/>
    <property type="project" value="InterPro"/>
</dbReference>
<evidence type="ECO:0000313" key="3">
    <source>
        <dbReference type="Proteomes" id="UP000548476"/>
    </source>
</evidence>
<dbReference type="CDD" id="cd00085">
    <property type="entry name" value="HNHc"/>
    <property type="match status" value="1"/>
</dbReference>
<reference evidence="2 3" key="1">
    <citation type="submission" date="2020-08" db="EMBL/GenBank/DDBJ databases">
        <title>Genomic Encyclopedia of Type Strains, Phase IV (KMG-IV): sequencing the most valuable type-strain genomes for metagenomic binning, comparative biology and taxonomic classification.</title>
        <authorList>
            <person name="Goeker M."/>
        </authorList>
    </citation>
    <scope>NUCLEOTIDE SEQUENCE [LARGE SCALE GENOMIC DNA]</scope>
    <source>
        <strain evidence="2 3">YIM 65646</strain>
    </source>
</reference>
<dbReference type="SUPFAM" id="SSF52540">
    <property type="entry name" value="P-loop containing nucleoside triphosphate hydrolases"/>
    <property type="match status" value="1"/>
</dbReference>
<feature type="domain" description="HNH nuclease" evidence="1">
    <location>
        <begin position="15"/>
        <end position="71"/>
    </location>
</feature>